<dbReference type="GO" id="GO:0009507">
    <property type="term" value="C:chloroplast"/>
    <property type="evidence" value="ECO:0007669"/>
    <property type="project" value="TreeGrafter"/>
</dbReference>
<dbReference type="NCBIfam" id="TIGR00012">
    <property type="entry name" value="L29"/>
    <property type="match status" value="1"/>
</dbReference>
<dbReference type="InterPro" id="IPR001854">
    <property type="entry name" value="Ribosomal_uL29"/>
</dbReference>
<dbReference type="GO" id="GO:0005840">
    <property type="term" value="C:ribosome"/>
    <property type="evidence" value="ECO:0007669"/>
    <property type="project" value="UniProtKB-KW"/>
</dbReference>
<dbReference type="EMBL" id="JO495839">
    <property type="protein sequence ID" value="AEL99299.1"/>
    <property type="molecule type" value="mRNA"/>
</dbReference>
<dbReference type="Gene3D" id="1.10.287.310">
    <property type="match status" value="1"/>
</dbReference>
<feature type="non-terminal residue" evidence="6">
    <location>
        <position position="1"/>
    </location>
</feature>
<dbReference type="PANTHER" id="PTHR10916:SF0">
    <property type="entry name" value="LARGE RIBOSOMAL SUBUNIT PROTEIN UL29C"/>
    <property type="match status" value="1"/>
</dbReference>
<dbReference type="PANTHER" id="PTHR10916">
    <property type="entry name" value="60S RIBOSOMAL PROTEIN L35/50S RIBOSOMAL PROTEIN L29"/>
    <property type="match status" value="1"/>
</dbReference>
<evidence type="ECO:0000256" key="3">
    <source>
        <dbReference type="ARBA" id="ARBA00023274"/>
    </source>
</evidence>
<evidence type="ECO:0000256" key="5">
    <source>
        <dbReference type="ARBA" id="ARBA00042960"/>
    </source>
</evidence>
<comment type="similarity">
    <text evidence="1">Belongs to the universal ribosomal protein uL29 family.</text>
</comment>
<dbReference type="GO" id="GO:0006412">
    <property type="term" value="P:translation"/>
    <property type="evidence" value="ECO:0007669"/>
    <property type="project" value="InterPro"/>
</dbReference>
<dbReference type="SUPFAM" id="SSF46561">
    <property type="entry name" value="Ribosomal protein L29 (L29p)"/>
    <property type="match status" value="1"/>
</dbReference>
<evidence type="ECO:0000313" key="6">
    <source>
        <dbReference type="EMBL" id="AEL99299.1"/>
    </source>
</evidence>
<protein>
    <recommendedName>
        <fullName evidence="4">Large ribosomal subunit protein uL29c</fullName>
    </recommendedName>
    <alternativeName>
        <fullName evidence="5">50S ribosomal protein L29, chloroplastic</fullName>
    </alternativeName>
</protein>
<dbReference type="Pfam" id="PF00831">
    <property type="entry name" value="Ribosomal_L29"/>
    <property type="match status" value="1"/>
</dbReference>
<organism evidence="6">
    <name type="scientific">Silene latifolia</name>
    <name type="common">White campion</name>
    <name type="synonym">Bladder campion</name>
    <dbReference type="NCBI Taxonomy" id="37657"/>
    <lineage>
        <taxon>Eukaryota</taxon>
        <taxon>Viridiplantae</taxon>
        <taxon>Streptophyta</taxon>
        <taxon>Embryophyta</taxon>
        <taxon>Tracheophyta</taxon>
        <taxon>Spermatophyta</taxon>
        <taxon>Magnoliopsida</taxon>
        <taxon>eudicotyledons</taxon>
        <taxon>Gunneridae</taxon>
        <taxon>Pentapetalae</taxon>
        <taxon>Caryophyllales</taxon>
        <taxon>Caryophyllaceae</taxon>
        <taxon>Sileneae</taxon>
        <taxon>Silene</taxon>
        <taxon>Silene subgen. Behenantha</taxon>
        <taxon>Silene sect. Melandrium</taxon>
    </lineage>
</organism>
<evidence type="ECO:0000256" key="2">
    <source>
        <dbReference type="ARBA" id="ARBA00022980"/>
    </source>
</evidence>
<reference evidence="6" key="1">
    <citation type="journal article" date="2011" name="Curr. Biol.">
        <title>Preservation of the y transcriptome in a 10-million-year-old plant sex chromosome system.</title>
        <authorList>
            <person name="Bergero R."/>
            <person name="Charlesworth D."/>
        </authorList>
    </citation>
    <scope>NUCLEOTIDE SEQUENCE</scope>
    <source>
        <tissue evidence="6">Male and female bud flowers</tissue>
    </source>
</reference>
<accession>G5DXQ2</accession>
<evidence type="ECO:0000256" key="4">
    <source>
        <dbReference type="ARBA" id="ARBA00040028"/>
    </source>
</evidence>
<proteinExistence type="evidence at transcript level"/>
<dbReference type="GO" id="GO:0003735">
    <property type="term" value="F:structural constituent of ribosome"/>
    <property type="evidence" value="ECO:0007669"/>
    <property type="project" value="InterPro"/>
</dbReference>
<dbReference type="GO" id="GO:1990904">
    <property type="term" value="C:ribonucleoprotein complex"/>
    <property type="evidence" value="ECO:0007669"/>
    <property type="project" value="UniProtKB-KW"/>
</dbReference>
<keyword evidence="3" id="KW-0687">Ribonucleoprotein</keyword>
<dbReference type="AlphaFoldDB" id="G5DXQ2"/>
<dbReference type="InterPro" id="IPR050063">
    <property type="entry name" value="Ribosomal_protein_uL29"/>
</dbReference>
<sequence>SKSTFHGVRIASPNLSSSSLRAQPSSSSSMVMMSKKYEDLKEIRTKTNEQINDEILQLKGELFMLRLRRSAREDF</sequence>
<feature type="non-terminal residue" evidence="6">
    <location>
        <position position="75"/>
    </location>
</feature>
<name>G5DXQ2_SILLA</name>
<keyword evidence="2 6" id="KW-0689">Ribosomal protein</keyword>
<evidence type="ECO:0000256" key="1">
    <source>
        <dbReference type="ARBA" id="ARBA00009254"/>
    </source>
</evidence>
<dbReference type="InterPro" id="IPR036049">
    <property type="entry name" value="Ribosomal_uL29_sf"/>
</dbReference>